<gene>
    <name evidence="1" type="ORF">GOTRE_040_00060</name>
</gene>
<comment type="caution">
    <text evidence="1">The sequence shown here is derived from an EMBL/GenBank/DDBJ whole genome shotgun (WGS) entry which is preliminary data.</text>
</comment>
<sequence>MKVVTRIGVVFCAVVMSVVIGTGSATAIPLPVLPPLPEPFATWFKPPEPLDKKLAKSYAALTKSMRKSLPGQLGIAIVPVGGDEVISLGSLKSGRAWSTMKVPVSLAAQRERGPAVAAMEDKAITFSDNDAAGELWGVLGGGHASVDAVSAVLREGHDVRTHVSSEVDNPPSYPGYTAWALRDQAIFGAHLPCLPDSEHIVRLMSAVAPNQQWGIAKVGRNQGAVTAVKGGWGPATSRSSAHLVRQLGIISTTGGQVAVSMAAIPRSGSFTDGTKMLTRLGNWLGKNLADLPKGRC</sequence>
<accession>A0ABQ0HC31</accession>
<dbReference type="SUPFAM" id="SSF56601">
    <property type="entry name" value="beta-lactamase/transpeptidase-like"/>
    <property type="match status" value="1"/>
</dbReference>
<proteinExistence type="predicted"/>
<organism evidence="1 2">
    <name type="scientific">Gordonia terrae NBRC 100016</name>
    <dbReference type="NCBI Taxonomy" id="1089454"/>
    <lineage>
        <taxon>Bacteria</taxon>
        <taxon>Bacillati</taxon>
        <taxon>Actinomycetota</taxon>
        <taxon>Actinomycetes</taxon>
        <taxon>Mycobacteriales</taxon>
        <taxon>Gordoniaceae</taxon>
        <taxon>Gordonia</taxon>
    </lineage>
</organism>
<evidence type="ECO:0008006" key="3">
    <source>
        <dbReference type="Google" id="ProtNLM"/>
    </source>
</evidence>
<keyword evidence="2" id="KW-1185">Reference proteome</keyword>
<dbReference type="Proteomes" id="UP000004881">
    <property type="component" value="Unassembled WGS sequence"/>
</dbReference>
<protein>
    <recommendedName>
        <fullName evidence="3">Serine hydrolase</fullName>
    </recommendedName>
</protein>
<dbReference type="InterPro" id="IPR012338">
    <property type="entry name" value="Beta-lactam/transpept-like"/>
</dbReference>
<evidence type="ECO:0000313" key="1">
    <source>
        <dbReference type="EMBL" id="GAB43431.1"/>
    </source>
</evidence>
<dbReference type="EMBL" id="BAFD01000040">
    <property type="protein sequence ID" value="GAB43431.1"/>
    <property type="molecule type" value="Genomic_DNA"/>
</dbReference>
<reference evidence="1 2" key="1">
    <citation type="submission" date="2012-02" db="EMBL/GenBank/DDBJ databases">
        <title>Whole genome shotgun sequence of Gordonia terrae NBRC 100016.</title>
        <authorList>
            <person name="Takarada H."/>
            <person name="Hosoyama A."/>
            <person name="Tsuchikane K."/>
            <person name="Katsumata H."/>
            <person name="Yamazaki S."/>
            <person name="Fujita N."/>
        </authorList>
    </citation>
    <scope>NUCLEOTIDE SEQUENCE [LARGE SCALE GENOMIC DNA]</scope>
    <source>
        <strain evidence="1 2">NBRC 100016</strain>
    </source>
</reference>
<evidence type="ECO:0000313" key="2">
    <source>
        <dbReference type="Proteomes" id="UP000004881"/>
    </source>
</evidence>
<name>A0ABQ0HC31_9ACTN</name>
<dbReference type="Gene3D" id="3.40.710.10">
    <property type="entry name" value="DD-peptidase/beta-lactamase superfamily"/>
    <property type="match status" value="1"/>
</dbReference>